<evidence type="ECO:0000313" key="2">
    <source>
        <dbReference type="EMBL" id="TWT43309.1"/>
    </source>
</evidence>
<dbReference type="OrthoDB" id="248064at2"/>
<protein>
    <recommendedName>
        <fullName evidence="4">Legionella pneumophila major outer membrane protein</fullName>
    </recommendedName>
</protein>
<comment type="caution">
    <text evidence="2">The sequence shown here is derived from an EMBL/GenBank/DDBJ whole genome shotgun (WGS) entry which is preliminary data.</text>
</comment>
<dbReference type="RefSeq" id="WP_146574324.1">
    <property type="nucleotide sequence ID" value="NZ_SJPH01000004.1"/>
</dbReference>
<reference evidence="2 3" key="1">
    <citation type="submission" date="2019-02" db="EMBL/GenBank/DDBJ databases">
        <title>Deep-cultivation of Planctomycetes and their phenomic and genomic characterization uncovers novel biology.</title>
        <authorList>
            <person name="Wiegand S."/>
            <person name="Jogler M."/>
            <person name="Boedeker C."/>
            <person name="Pinto D."/>
            <person name="Vollmers J."/>
            <person name="Rivas-Marin E."/>
            <person name="Kohn T."/>
            <person name="Peeters S.H."/>
            <person name="Heuer A."/>
            <person name="Rast P."/>
            <person name="Oberbeckmann S."/>
            <person name="Bunk B."/>
            <person name="Jeske O."/>
            <person name="Meyerdierks A."/>
            <person name="Storesund J.E."/>
            <person name="Kallscheuer N."/>
            <person name="Luecker S."/>
            <person name="Lage O.M."/>
            <person name="Pohl T."/>
            <person name="Merkel B.J."/>
            <person name="Hornburger P."/>
            <person name="Mueller R.-W."/>
            <person name="Bruemmer F."/>
            <person name="Labrenz M."/>
            <person name="Spormann A.M."/>
            <person name="Op Den Camp H."/>
            <person name="Overmann J."/>
            <person name="Amann R."/>
            <person name="Jetten M.S.M."/>
            <person name="Mascher T."/>
            <person name="Medema M.H."/>
            <person name="Devos D.P."/>
            <person name="Kaster A.-K."/>
            <person name="Ovreas L."/>
            <person name="Rohde M."/>
            <person name="Galperin M.Y."/>
            <person name="Jogler C."/>
        </authorList>
    </citation>
    <scope>NUCLEOTIDE SEQUENCE [LARGE SCALE GENOMIC DNA]</scope>
    <source>
        <strain evidence="2 3">Pla111</strain>
    </source>
</reference>
<sequence precursor="true">MSRDWRRACALMFAAALACGISATAADNAASQAFADNGQMIVDPAVQPAGCNTCDAGTGLGLMNGVGGRRGQVFVGAEYLSLRANFSEATAYRDLRVGPPPTEDFRQYEFDYGDSYRIYGGYRLCDCGGEIRFTHSNFDSNGSFDSGPVDLDGGFAFVTAPFEVITAGDGDRLFGSASVQLRDYDIAFSKTIPLGGFCCDTGCCDTGCCDSDCGDSCGGGCGTGCCGCPPWDLQWTGAIRISNVDSTLNYASDIATANGGPNANRNAQSSVSFDGVGLRTGLLGRRYFGKRGMLSAYVKGDISLLLGDVETVISGSNVPTTTFTSTQVVPVTEIEAGVTAFLTQRISVSGGYLLSAWHDLGHRAEYDYTSTTTQIQMMDDANLMTWDGFFLRAEAAF</sequence>
<evidence type="ECO:0000256" key="1">
    <source>
        <dbReference type="SAM" id="SignalP"/>
    </source>
</evidence>
<accession>A0A5C5VZS7</accession>
<proteinExistence type="predicted"/>
<dbReference type="EMBL" id="SJPH01000004">
    <property type="protein sequence ID" value="TWT43309.1"/>
    <property type="molecule type" value="Genomic_DNA"/>
</dbReference>
<keyword evidence="1" id="KW-0732">Signal</keyword>
<evidence type="ECO:0000313" key="3">
    <source>
        <dbReference type="Proteomes" id="UP000318995"/>
    </source>
</evidence>
<organism evidence="2 3">
    <name type="scientific">Botrimarina hoheduenensis</name>
    <dbReference type="NCBI Taxonomy" id="2528000"/>
    <lineage>
        <taxon>Bacteria</taxon>
        <taxon>Pseudomonadati</taxon>
        <taxon>Planctomycetota</taxon>
        <taxon>Planctomycetia</taxon>
        <taxon>Pirellulales</taxon>
        <taxon>Lacipirellulaceae</taxon>
        <taxon>Botrimarina</taxon>
    </lineage>
</organism>
<keyword evidence="3" id="KW-1185">Reference proteome</keyword>
<dbReference type="PROSITE" id="PS51257">
    <property type="entry name" value="PROKAR_LIPOPROTEIN"/>
    <property type="match status" value="1"/>
</dbReference>
<dbReference type="AlphaFoldDB" id="A0A5C5VZS7"/>
<gene>
    <name evidence="2" type="ORF">Pla111_22600</name>
</gene>
<dbReference type="Proteomes" id="UP000318995">
    <property type="component" value="Unassembled WGS sequence"/>
</dbReference>
<evidence type="ECO:0008006" key="4">
    <source>
        <dbReference type="Google" id="ProtNLM"/>
    </source>
</evidence>
<dbReference type="InterPro" id="IPR007825">
    <property type="entry name" value="Major_OMP_Legionella"/>
</dbReference>
<feature type="signal peptide" evidence="1">
    <location>
        <begin position="1"/>
        <end position="25"/>
    </location>
</feature>
<name>A0A5C5VZS7_9BACT</name>
<feature type="chain" id="PRO_5023027920" description="Legionella pneumophila major outer membrane protein" evidence="1">
    <location>
        <begin position="26"/>
        <end position="397"/>
    </location>
</feature>
<dbReference type="Pfam" id="PF05150">
    <property type="entry name" value="Legionella_OMP"/>
    <property type="match status" value="1"/>
</dbReference>